<evidence type="ECO:0000313" key="3">
    <source>
        <dbReference type="EMBL" id="SEU39658.1"/>
    </source>
</evidence>
<dbReference type="SUPFAM" id="SSF51735">
    <property type="entry name" value="NAD(P)-binding Rossmann-fold domains"/>
    <property type="match status" value="1"/>
</dbReference>
<dbReference type="OrthoDB" id="9804695at2"/>
<dbReference type="AlphaFoldDB" id="A0A511TAU4"/>
<dbReference type="PANTHER" id="PTHR33303:SF2">
    <property type="entry name" value="COA-BINDING DOMAIN-CONTAINING PROTEIN"/>
    <property type="match status" value="1"/>
</dbReference>
<reference evidence="3 4" key="1">
    <citation type="submission" date="2016-10" db="EMBL/GenBank/DDBJ databases">
        <authorList>
            <person name="Varghese N."/>
            <person name="Submissions S."/>
        </authorList>
    </citation>
    <scope>NUCLEOTIDE SEQUENCE [LARGE SCALE GENOMIC DNA]</scope>
    <source>
        <strain evidence="3 4">DSM 16525</strain>
    </source>
</reference>
<feature type="domain" description="CoA-binding" evidence="1">
    <location>
        <begin position="18"/>
        <end position="114"/>
    </location>
</feature>
<keyword evidence="4" id="KW-1185">Reference proteome</keyword>
<dbReference type="STRING" id="1334629.MFUL124B02_43155"/>
<organism evidence="2 5">
    <name type="scientific">Myxococcus fulvus</name>
    <dbReference type="NCBI Taxonomy" id="33"/>
    <lineage>
        <taxon>Bacteria</taxon>
        <taxon>Pseudomonadati</taxon>
        <taxon>Myxococcota</taxon>
        <taxon>Myxococcia</taxon>
        <taxon>Myxococcales</taxon>
        <taxon>Cystobacterineae</taxon>
        <taxon>Myxococcaceae</taxon>
        <taxon>Myxococcus</taxon>
    </lineage>
</organism>
<accession>A0A511TAU4</accession>
<dbReference type="Proteomes" id="UP000321514">
    <property type="component" value="Unassembled WGS sequence"/>
</dbReference>
<dbReference type="EMBL" id="BJXR01000046">
    <property type="protein sequence ID" value="GEN11300.1"/>
    <property type="molecule type" value="Genomic_DNA"/>
</dbReference>
<proteinExistence type="predicted"/>
<reference evidence="2 5" key="2">
    <citation type="submission" date="2019-07" db="EMBL/GenBank/DDBJ databases">
        <title>Whole genome shotgun sequence of Myxococcus fulvus NBRC 100333.</title>
        <authorList>
            <person name="Hosoyama A."/>
            <person name="Uohara A."/>
            <person name="Ohji S."/>
            <person name="Ichikawa N."/>
        </authorList>
    </citation>
    <scope>NUCLEOTIDE SEQUENCE [LARGE SCALE GENOMIC DNA]</scope>
    <source>
        <strain evidence="2 5">NBRC 100333</strain>
    </source>
</reference>
<dbReference type="Gene3D" id="3.40.50.720">
    <property type="entry name" value="NAD(P)-binding Rossmann-like Domain"/>
    <property type="match status" value="1"/>
</dbReference>
<dbReference type="InterPro" id="IPR036291">
    <property type="entry name" value="NAD(P)-bd_dom_sf"/>
</dbReference>
<protein>
    <recommendedName>
        <fullName evidence="1">CoA-binding domain-containing protein</fullName>
    </recommendedName>
</protein>
<sequence length="155" mass="17227">MDWRANLIEDDAGVRDVLTRSRRVAVLGIRPESHAHKPAHSVPAYLQKHGYDIIPVPVHGETEPILGRPVYRAVADIPGQVDLVQVFRRPEDIDAHVSDLLAKKPHAVWFQLGIRNDAAAEQLARAGIRVVQDRCMKVELARLSQERELSGASPA</sequence>
<evidence type="ECO:0000313" key="5">
    <source>
        <dbReference type="Proteomes" id="UP000321514"/>
    </source>
</evidence>
<gene>
    <name evidence="2" type="ORF">MFU01_63370</name>
    <name evidence="3" type="ORF">SAMN05443572_114148</name>
</gene>
<evidence type="ECO:0000313" key="2">
    <source>
        <dbReference type="EMBL" id="GEN11300.1"/>
    </source>
</evidence>
<comment type="caution">
    <text evidence="2">The sequence shown here is derived from an EMBL/GenBank/DDBJ whole genome shotgun (WGS) entry which is preliminary data.</text>
</comment>
<dbReference type="RefSeq" id="WP_074958960.1">
    <property type="nucleotide sequence ID" value="NZ_BJXR01000046.1"/>
</dbReference>
<dbReference type="PANTHER" id="PTHR33303">
    <property type="entry name" value="CYTOPLASMIC PROTEIN-RELATED"/>
    <property type="match status" value="1"/>
</dbReference>
<dbReference type="Proteomes" id="UP000183760">
    <property type="component" value="Unassembled WGS sequence"/>
</dbReference>
<dbReference type="SMART" id="SM00881">
    <property type="entry name" value="CoA_binding"/>
    <property type="match status" value="1"/>
</dbReference>
<dbReference type="InterPro" id="IPR003781">
    <property type="entry name" value="CoA-bd"/>
</dbReference>
<dbReference type="EMBL" id="FOIB01000014">
    <property type="protein sequence ID" value="SEU39658.1"/>
    <property type="molecule type" value="Genomic_DNA"/>
</dbReference>
<name>A0A511TAU4_MYXFU</name>
<evidence type="ECO:0000259" key="1">
    <source>
        <dbReference type="SMART" id="SM00881"/>
    </source>
</evidence>
<evidence type="ECO:0000313" key="4">
    <source>
        <dbReference type="Proteomes" id="UP000183760"/>
    </source>
</evidence>
<dbReference type="Pfam" id="PF13380">
    <property type="entry name" value="CoA_binding_2"/>
    <property type="match status" value="1"/>
</dbReference>